<dbReference type="GO" id="GO:0000122">
    <property type="term" value="P:negative regulation of transcription by RNA polymerase II"/>
    <property type="evidence" value="ECO:0007669"/>
    <property type="project" value="TreeGrafter"/>
</dbReference>
<reference evidence="9" key="1">
    <citation type="submission" date="2025-08" db="UniProtKB">
        <authorList>
            <consortium name="RefSeq"/>
        </authorList>
    </citation>
    <scope>IDENTIFICATION</scope>
</reference>
<gene>
    <name evidence="9" type="primary">LOC105360434</name>
</gene>
<dbReference type="GO" id="GO:0032922">
    <property type="term" value="P:circadian regulation of gene expression"/>
    <property type="evidence" value="ECO:0007669"/>
    <property type="project" value="TreeGrafter"/>
</dbReference>
<keyword evidence="5" id="KW-0539">Nucleus</keyword>
<name>A0AAJ6VN37_9HYME</name>
<evidence type="ECO:0000256" key="6">
    <source>
        <dbReference type="ARBA" id="ARBA00040849"/>
    </source>
</evidence>
<dbReference type="PANTHER" id="PTHR11269:SF16">
    <property type="entry name" value="PERIOD CIRCADIAN PROTEIN"/>
    <property type="match status" value="1"/>
</dbReference>
<feature type="compositionally biased region" description="Polar residues" evidence="7">
    <location>
        <begin position="1"/>
        <end position="31"/>
    </location>
</feature>
<evidence type="ECO:0000256" key="4">
    <source>
        <dbReference type="ARBA" id="ARBA00023108"/>
    </source>
</evidence>
<keyword evidence="8" id="KW-1185">Reference proteome</keyword>
<comment type="subcellular location">
    <subcellularLocation>
        <location evidence="1">Nucleus</location>
    </subcellularLocation>
</comment>
<dbReference type="GO" id="GO:0005737">
    <property type="term" value="C:cytoplasm"/>
    <property type="evidence" value="ECO:0007669"/>
    <property type="project" value="TreeGrafter"/>
</dbReference>
<evidence type="ECO:0000256" key="7">
    <source>
        <dbReference type="SAM" id="MobiDB-lite"/>
    </source>
</evidence>
<dbReference type="GO" id="GO:0000976">
    <property type="term" value="F:transcription cis-regulatory region binding"/>
    <property type="evidence" value="ECO:0007669"/>
    <property type="project" value="TreeGrafter"/>
</dbReference>
<keyword evidence="2" id="KW-0597">Phosphoprotein</keyword>
<dbReference type="AlphaFoldDB" id="A0AAJ6VN37"/>
<evidence type="ECO:0000256" key="3">
    <source>
        <dbReference type="ARBA" id="ARBA00022737"/>
    </source>
</evidence>
<feature type="compositionally biased region" description="Basic residues" evidence="7">
    <location>
        <begin position="36"/>
        <end position="50"/>
    </location>
</feature>
<keyword evidence="4" id="KW-0090">Biological rhythms</keyword>
<dbReference type="GeneID" id="105360434"/>
<dbReference type="PANTHER" id="PTHR11269">
    <property type="entry name" value="PERIOD CIRCADIAN PROTEIN"/>
    <property type="match status" value="1"/>
</dbReference>
<organism evidence="8 9">
    <name type="scientific">Ceratosolen solmsi marchali</name>
    <dbReference type="NCBI Taxonomy" id="326594"/>
    <lineage>
        <taxon>Eukaryota</taxon>
        <taxon>Metazoa</taxon>
        <taxon>Ecdysozoa</taxon>
        <taxon>Arthropoda</taxon>
        <taxon>Hexapoda</taxon>
        <taxon>Insecta</taxon>
        <taxon>Pterygota</taxon>
        <taxon>Neoptera</taxon>
        <taxon>Endopterygota</taxon>
        <taxon>Hymenoptera</taxon>
        <taxon>Apocrita</taxon>
        <taxon>Proctotrupomorpha</taxon>
        <taxon>Chalcidoidea</taxon>
        <taxon>Agaonidae</taxon>
        <taxon>Agaoninae</taxon>
        <taxon>Ceratosolen</taxon>
    </lineage>
</organism>
<dbReference type="InterPro" id="IPR050760">
    <property type="entry name" value="Period_circadian_regulator"/>
</dbReference>
<sequence length="272" mass="30337">MEETSTENAKISDSGYSNTGSNSQSHTSSETLPKPITKRKDKGYKKKKFKGAPTSFSITPALNHDTLSPEPCKTLLDRSIEEEATVVELVDATDSGVHNNNLITSAEGAGLTSKIRPIDDITSHSTVKLVYTVVQDEFYAVISMDDGLVLHASASLYTSLGYPIDWWTGKLFIDFLNPRDKYIFTDRIASEIAISRDFHPSGANGRKASIFCRLRRFNICVSTNDQYVPYRINLVVQNFHDDKMTVSQSHVMLLVASFQSVQSAYKDYLLFV</sequence>
<dbReference type="KEGG" id="csol:105360434"/>
<dbReference type="RefSeq" id="XP_011495630.1">
    <property type="nucleotide sequence ID" value="XM_011497328.1"/>
</dbReference>
<accession>A0AAJ6VN37</accession>
<evidence type="ECO:0000256" key="5">
    <source>
        <dbReference type="ARBA" id="ARBA00023242"/>
    </source>
</evidence>
<evidence type="ECO:0000313" key="8">
    <source>
        <dbReference type="Proteomes" id="UP000695007"/>
    </source>
</evidence>
<dbReference type="Proteomes" id="UP000695007">
    <property type="component" value="Unplaced"/>
</dbReference>
<dbReference type="GO" id="GO:0043153">
    <property type="term" value="P:entrainment of circadian clock by photoperiod"/>
    <property type="evidence" value="ECO:0007669"/>
    <property type="project" value="TreeGrafter"/>
</dbReference>
<proteinExistence type="predicted"/>
<feature type="region of interest" description="Disordered" evidence="7">
    <location>
        <begin position="1"/>
        <end position="63"/>
    </location>
</feature>
<keyword evidence="3" id="KW-0677">Repeat</keyword>
<dbReference type="InterPro" id="IPR035965">
    <property type="entry name" value="PAS-like_dom_sf"/>
</dbReference>
<protein>
    <recommendedName>
        <fullName evidence="6">Period circadian protein</fullName>
    </recommendedName>
</protein>
<evidence type="ECO:0000256" key="1">
    <source>
        <dbReference type="ARBA" id="ARBA00004123"/>
    </source>
</evidence>
<evidence type="ECO:0000313" key="9">
    <source>
        <dbReference type="RefSeq" id="XP_011495630.1"/>
    </source>
</evidence>
<dbReference type="GO" id="GO:0005634">
    <property type="term" value="C:nucleus"/>
    <property type="evidence" value="ECO:0007669"/>
    <property type="project" value="UniProtKB-SubCell"/>
</dbReference>
<dbReference type="Gene3D" id="3.30.450.20">
    <property type="entry name" value="PAS domain"/>
    <property type="match status" value="1"/>
</dbReference>
<dbReference type="GO" id="GO:0001222">
    <property type="term" value="F:transcription corepressor binding"/>
    <property type="evidence" value="ECO:0007669"/>
    <property type="project" value="TreeGrafter"/>
</dbReference>
<dbReference type="SUPFAM" id="SSF55785">
    <property type="entry name" value="PYP-like sensor domain (PAS domain)"/>
    <property type="match status" value="1"/>
</dbReference>
<evidence type="ECO:0000256" key="2">
    <source>
        <dbReference type="ARBA" id="ARBA00022553"/>
    </source>
</evidence>